<comment type="caution">
    <text evidence="1">The sequence shown here is derived from an EMBL/GenBank/DDBJ whole genome shotgun (WGS) entry which is preliminary data.</text>
</comment>
<proteinExistence type="predicted"/>
<keyword evidence="2" id="KW-1185">Reference proteome</keyword>
<reference evidence="1 2" key="1">
    <citation type="submission" date="2022-09" db="EMBL/GenBank/DDBJ databases">
        <title>Enrichment on poylsaccharides allowed isolation of novel metabolic and taxonomic groups of Haloarchaea.</title>
        <authorList>
            <person name="Sorokin D.Y."/>
            <person name="Elcheninov A.G."/>
            <person name="Khizhniak T.V."/>
            <person name="Kolganova T.V."/>
            <person name="Kublanov I.V."/>
        </authorList>
    </citation>
    <scope>NUCLEOTIDE SEQUENCE [LARGE SCALE GENOMIC DNA]</scope>
    <source>
        <strain evidence="1 2">AArc-curdl1</strain>
    </source>
</reference>
<protein>
    <submittedName>
        <fullName evidence="1">Uncharacterized protein</fullName>
    </submittedName>
</protein>
<evidence type="ECO:0000313" key="2">
    <source>
        <dbReference type="Proteomes" id="UP001321047"/>
    </source>
</evidence>
<gene>
    <name evidence="1" type="ORF">OB919_05210</name>
</gene>
<accession>A0AAP2Z620</accession>
<evidence type="ECO:0000313" key="1">
    <source>
        <dbReference type="EMBL" id="MCU4751382.1"/>
    </source>
</evidence>
<organism evidence="1 2">
    <name type="scientific">Natronosalvus hydrolyticus</name>
    <dbReference type="NCBI Taxonomy" id="2979988"/>
    <lineage>
        <taxon>Archaea</taxon>
        <taxon>Methanobacteriati</taxon>
        <taxon>Methanobacteriota</taxon>
        <taxon>Stenosarchaea group</taxon>
        <taxon>Halobacteria</taxon>
        <taxon>Halobacteriales</taxon>
        <taxon>Natrialbaceae</taxon>
        <taxon>Natronosalvus</taxon>
    </lineage>
</organism>
<sequence length="63" mass="7261">MNFLSEVSGLPDHRFELPAFPVEFPEWTELMMTARAELSALGDTMIEMIWDAYLDCCDEKTES</sequence>
<dbReference type="RefSeq" id="WP_342807090.1">
    <property type="nucleotide sequence ID" value="NZ_JAOPJZ010000002.1"/>
</dbReference>
<name>A0AAP2Z620_9EURY</name>
<dbReference type="EMBL" id="JAOPJZ010000002">
    <property type="protein sequence ID" value="MCU4751382.1"/>
    <property type="molecule type" value="Genomic_DNA"/>
</dbReference>
<dbReference type="AlphaFoldDB" id="A0AAP2Z620"/>
<dbReference type="Proteomes" id="UP001321047">
    <property type="component" value="Unassembled WGS sequence"/>
</dbReference>